<dbReference type="GO" id="GO:0003714">
    <property type="term" value="F:transcription corepressor activity"/>
    <property type="evidence" value="ECO:0007669"/>
    <property type="project" value="InterPro"/>
</dbReference>
<feature type="compositionally biased region" description="Pro residues" evidence="6">
    <location>
        <begin position="367"/>
        <end position="384"/>
    </location>
</feature>
<keyword evidence="10" id="KW-1185">Reference proteome</keyword>
<comment type="subcellular location">
    <subcellularLocation>
        <location evidence="1">Nucleus</location>
    </subcellularLocation>
</comment>
<dbReference type="GO" id="GO:0008270">
    <property type="term" value="F:zinc ion binding"/>
    <property type="evidence" value="ECO:0007669"/>
    <property type="project" value="UniProtKB-KW"/>
</dbReference>
<dbReference type="PROSITE" id="PS01359">
    <property type="entry name" value="ZF_PHD_1"/>
    <property type="match status" value="1"/>
</dbReference>
<dbReference type="CDD" id="cd15623">
    <property type="entry name" value="PHD_TIF1beta"/>
    <property type="match status" value="1"/>
</dbReference>
<evidence type="ECO:0000259" key="8">
    <source>
        <dbReference type="PROSITE" id="PS50119"/>
    </source>
</evidence>
<dbReference type="PROSITE" id="PS50016">
    <property type="entry name" value="ZF_PHD_2"/>
    <property type="match status" value="1"/>
</dbReference>
<dbReference type="Proteomes" id="UP000016665">
    <property type="component" value="Unplaced"/>
</dbReference>
<protein>
    <submittedName>
        <fullName evidence="9">Uncharacterized protein</fullName>
    </submittedName>
</protein>
<evidence type="ECO:0000313" key="10">
    <source>
        <dbReference type="Proteomes" id="UP000016665"/>
    </source>
</evidence>
<evidence type="ECO:0000256" key="4">
    <source>
        <dbReference type="ARBA" id="ARBA00022833"/>
    </source>
</evidence>
<dbReference type="Gene3D" id="3.30.40.10">
    <property type="entry name" value="Zinc/RING finger domain, C3HC4 (zinc finger)"/>
    <property type="match status" value="1"/>
</dbReference>
<proteinExistence type="predicted"/>
<dbReference type="Gene3D" id="3.30.160.60">
    <property type="entry name" value="Classic Zinc Finger"/>
    <property type="match status" value="1"/>
</dbReference>
<dbReference type="GeneTree" id="ENSGT01000000216257"/>
<name>U3KEH4_FICAL</name>
<dbReference type="PANTHER" id="PTHR45915">
    <property type="entry name" value="TRANSCRIPTION INTERMEDIARY FACTOR"/>
    <property type="match status" value="1"/>
</dbReference>
<organism evidence="9 10">
    <name type="scientific">Ficedula albicollis</name>
    <name type="common">Collared flycatcher</name>
    <name type="synonym">Muscicapa albicollis</name>
    <dbReference type="NCBI Taxonomy" id="59894"/>
    <lineage>
        <taxon>Eukaryota</taxon>
        <taxon>Metazoa</taxon>
        <taxon>Chordata</taxon>
        <taxon>Craniata</taxon>
        <taxon>Vertebrata</taxon>
        <taxon>Euteleostomi</taxon>
        <taxon>Archelosauria</taxon>
        <taxon>Archosauria</taxon>
        <taxon>Dinosauria</taxon>
        <taxon>Saurischia</taxon>
        <taxon>Theropoda</taxon>
        <taxon>Coelurosauria</taxon>
        <taxon>Aves</taxon>
        <taxon>Neognathae</taxon>
        <taxon>Neoaves</taxon>
        <taxon>Telluraves</taxon>
        <taxon>Australaves</taxon>
        <taxon>Passeriformes</taxon>
        <taxon>Muscicapidae</taxon>
        <taxon>Ficedula</taxon>
    </lineage>
</organism>
<dbReference type="InterPro" id="IPR019787">
    <property type="entry name" value="Znf_PHD-finger"/>
</dbReference>
<keyword evidence="2" id="KW-0479">Metal-binding</keyword>
<dbReference type="PANTHER" id="PTHR45915:SF6">
    <property type="entry name" value="E3 UBIQUITIN-PROTEIN LIGASE TRIM33"/>
    <property type="match status" value="1"/>
</dbReference>
<dbReference type="SUPFAM" id="SSF57845">
    <property type="entry name" value="B-box zinc-binding domain"/>
    <property type="match status" value="1"/>
</dbReference>
<evidence type="ECO:0000256" key="3">
    <source>
        <dbReference type="ARBA" id="ARBA00022771"/>
    </source>
</evidence>
<evidence type="ECO:0000256" key="6">
    <source>
        <dbReference type="SAM" id="MobiDB-lite"/>
    </source>
</evidence>
<keyword evidence="4" id="KW-0862">Zinc</keyword>
<dbReference type="InterPro" id="IPR019786">
    <property type="entry name" value="Zinc_finger_PHD-type_CS"/>
</dbReference>
<feature type="domain" description="B box-type" evidence="8">
    <location>
        <begin position="23"/>
        <end position="59"/>
    </location>
</feature>
<dbReference type="Pfam" id="PF00643">
    <property type="entry name" value="zf-B_box"/>
    <property type="match status" value="1"/>
</dbReference>
<dbReference type="SMART" id="SM00336">
    <property type="entry name" value="BBOX"/>
    <property type="match status" value="1"/>
</dbReference>
<feature type="domain" description="PHD-type" evidence="7">
    <location>
        <begin position="405"/>
        <end position="452"/>
    </location>
</feature>
<dbReference type="HOGENOM" id="CLU_005817_2_0_1"/>
<dbReference type="InterPro" id="IPR001965">
    <property type="entry name" value="Znf_PHD"/>
</dbReference>
<reference evidence="9" key="2">
    <citation type="submission" date="2025-09" db="UniProtKB">
        <authorList>
            <consortium name="Ensembl"/>
        </authorList>
    </citation>
    <scope>IDENTIFICATION</scope>
</reference>
<dbReference type="InterPro" id="IPR013083">
    <property type="entry name" value="Znf_RING/FYVE/PHD"/>
</dbReference>
<evidence type="ECO:0000256" key="2">
    <source>
        <dbReference type="ARBA" id="ARBA00022723"/>
    </source>
</evidence>
<evidence type="ECO:0000313" key="9">
    <source>
        <dbReference type="Ensembl" id="ENSFALP00000013428.2"/>
    </source>
</evidence>
<dbReference type="Pfam" id="PF00628">
    <property type="entry name" value="PHD"/>
    <property type="match status" value="1"/>
</dbReference>
<feature type="region of interest" description="Disordered" evidence="6">
    <location>
        <begin position="328"/>
        <end position="384"/>
    </location>
</feature>
<evidence type="ECO:0000256" key="1">
    <source>
        <dbReference type="ARBA" id="ARBA00004123"/>
    </source>
</evidence>
<dbReference type="GO" id="GO:0000785">
    <property type="term" value="C:chromatin"/>
    <property type="evidence" value="ECO:0007669"/>
    <property type="project" value="TreeGrafter"/>
</dbReference>
<feature type="compositionally biased region" description="Low complexity" evidence="6">
    <location>
        <begin position="328"/>
        <end position="353"/>
    </location>
</feature>
<evidence type="ECO:0000259" key="7">
    <source>
        <dbReference type="PROSITE" id="PS50016"/>
    </source>
</evidence>
<dbReference type="STRING" id="59894.ENSFALP00000013428"/>
<dbReference type="eggNOG" id="KOG2177">
    <property type="taxonomic scope" value="Eukaryota"/>
</dbReference>
<dbReference type="InterPro" id="IPR037373">
    <property type="entry name" value="KAP1"/>
</dbReference>
<dbReference type="InterPro" id="IPR000315">
    <property type="entry name" value="Znf_B-box"/>
</dbReference>
<dbReference type="PROSITE" id="PS50119">
    <property type="entry name" value="ZF_BBOX"/>
    <property type="match status" value="1"/>
</dbReference>
<evidence type="ECO:0000256" key="5">
    <source>
        <dbReference type="PROSITE-ProRule" id="PRU00024"/>
    </source>
</evidence>
<reference evidence="9" key="1">
    <citation type="submission" date="2025-08" db="UniProtKB">
        <authorList>
            <consortium name="Ensembl"/>
        </authorList>
    </citation>
    <scope>IDENTIFICATION</scope>
</reference>
<dbReference type="InterPro" id="IPR011011">
    <property type="entry name" value="Znf_FYVE_PHD"/>
</dbReference>
<dbReference type="SUPFAM" id="SSF57903">
    <property type="entry name" value="FYVE/PHD zinc finger"/>
    <property type="match status" value="1"/>
</dbReference>
<accession>U3KEH4</accession>
<dbReference type="GO" id="GO:0005634">
    <property type="term" value="C:nucleus"/>
    <property type="evidence" value="ECO:0007669"/>
    <property type="project" value="UniProtKB-SubCell"/>
</dbReference>
<dbReference type="AlphaFoldDB" id="U3KEH4"/>
<sequence length="580" mass="62659">DHTVRVCPVPAPARVPGPCPGPCPAHPSEPLALFCSACDALTCRACHLGSHRDHPSQPLEDAVCRQRSVLSALLQRLGDKHAALQRSTRELRAVWVSPCAPRVPTGVPVSPLGVPTGVPMSPLCAPRVPTGQRLQCQHRALSRAQRQQEHVLRFTARALDSPHGAALLLSRRLIHSQLLRALRVTVEPLELQGDLKFQWDRLAWTRSAESFGEGHRGTVRGHPGDTRPCHCPLSPGCLGCPLLSLSPGGAPPSPSPVPWMFGVPIAVPVPRRGPPEPQPGPRLPKVPRVRLERLQLDLELDPAQPPVFRIFPGPSAREFSVIVIERGTAGTEGTEGTAGTAGTAGTEGTEGTESPIGDTGDTKPVGLLPPPPGELGPAPGSSPGPGLPVLPVGLPVLPVELPVGVSCCRVCGQAGAVVMCDRCQRCFHLHCHLPALQDVPSPEWTCLLCQELPPPSPDTDVLTPQRCEFVLLELLCHEPCRPLHRLSSCPDGRDAIDLTLMRARLQEKLSPHYRSPEEFARDGWQLLRQFHRLTEDKADVQSILGLQRFLESRLNAVFGDQKFSRLLLDPEDSLEMFPGS</sequence>
<dbReference type="Ensembl" id="ENSFALT00000013484.2">
    <property type="protein sequence ID" value="ENSFALP00000013428.2"/>
    <property type="gene ID" value="ENSFALG00000012855.2"/>
</dbReference>
<keyword evidence="3 5" id="KW-0863">Zinc-finger</keyword>
<dbReference type="SMART" id="SM00249">
    <property type="entry name" value="PHD"/>
    <property type="match status" value="1"/>
</dbReference>